<accession>A0AAV6HXR5</accession>
<proteinExistence type="inferred from homology"/>
<dbReference type="PANTHER" id="PTHR12899:SF8">
    <property type="entry name" value="RIBOSOMAL L18P_L5E FAMILY PROTEIN"/>
    <property type="match status" value="1"/>
</dbReference>
<dbReference type="GO" id="GO:1990904">
    <property type="term" value="C:ribonucleoprotein complex"/>
    <property type="evidence" value="ECO:0007669"/>
    <property type="project" value="UniProtKB-KW"/>
</dbReference>
<dbReference type="InterPro" id="IPR005484">
    <property type="entry name" value="Ribosomal_uL18_bac/plant/anim"/>
</dbReference>
<evidence type="ECO:0000313" key="5">
    <source>
        <dbReference type="EMBL" id="KAG5521217.1"/>
    </source>
</evidence>
<dbReference type="EMBL" id="JACTNZ010000012">
    <property type="protein sequence ID" value="KAG5521217.1"/>
    <property type="molecule type" value="Genomic_DNA"/>
</dbReference>
<evidence type="ECO:0008006" key="7">
    <source>
        <dbReference type="Google" id="ProtNLM"/>
    </source>
</evidence>
<dbReference type="SUPFAM" id="SSF53137">
    <property type="entry name" value="Translational machinery components"/>
    <property type="match status" value="1"/>
</dbReference>
<comment type="similarity">
    <text evidence="1">Belongs to the universal ribosomal protein uL18 family.</text>
</comment>
<keyword evidence="2" id="KW-0689">Ribosomal protein</keyword>
<evidence type="ECO:0000256" key="4">
    <source>
        <dbReference type="SAM" id="Phobius"/>
    </source>
</evidence>
<evidence type="ECO:0000256" key="2">
    <source>
        <dbReference type="ARBA" id="ARBA00022980"/>
    </source>
</evidence>
<dbReference type="GO" id="GO:0006412">
    <property type="term" value="P:translation"/>
    <property type="evidence" value="ECO:0007669"/>
    <property type="project" value="InterPro"/>
</dbReference>
<sequence>MRCGSLKDSNSWVLIFASRELWSSGILLGNNSTLVICLAPAYILLISFQCRAEFNGTPTKPRLSVFCSDKQLYAVLVDDQNKKCLFYASTLQKSIRENPPCSKIEAAERVGNELVKTCIELNINEISQYDCNGFARGERMQAFETAIAQHGFLLC</sequence>
<evidence type="ECO:0000256" key="3">
    <source>
        <dbReference type="ARBA" id="ARBA00023274"/>
    </source>
</evidence>
<reference evidence="5" key="1">
    <citation type="submission" date="2020-08" db="EMBL/GenBank/DDBJ databases">
        <title>Plant Genome Project.</title>
        <authorList>
            <person name="Zhang R.-G."/>
        </authorList>
    </citation>
    <scope>NUCLEOTIDE SEQUENCE</scope>
    <source>
        <strain evidence="5">WSP0</strain>
        <tissue evidence="5">Leaf</tissue>
    </source>
</reference>
<keyword evidence="6" id="KW-1185">Reference proteome</keyword>
<keyword evidence="4" id="KW-0812">Transmembrane</keyword>
<dbReference type="Proteomes" id="UP000823749">
    <property type="component" value="Chromosome 12"/>
</dbReference>
<evidence type="ECO:0000313" key="6">
    <source>
        <dbReference type="Proteomes" id="UP000823749"/>
    </source>
</evidence>
<protein>
    <recommendedName>
        <fullName evidence="7">Ribosomal protein L18</fullName>
    </recommendedName>
</protein>
<dbReference type="GO" id="GO:0005840">
    <property type="term" value="C:ribosome"/>
    <property type="evidence" value="ECO:0007669"/>
    <property type="project" value="UniProtKB-KW"/>
</dbReference>
<organism evidence="5 6">
    <name type="scientific">Rhododendron griersonianum</name>
    <dbReference type="NCBI Taxonomy" id="479676"/>
    <lineage>
        <taxon>Eukaryota</taxon>
        <taxon>Viridiplantae</taxon>
        <taxon>Streptophyta</taxon>
        <taxon>Embryophyta</taxon>
        <taxon>Tracheophyta</taxon>
        <taxon>Spermatophyta</taxon>
        <taxon>Magnoliopsida</taxon>
        <taxon>eudicotyledons</taxon>
        <taxon>Gunneridae</taxon>
        <taxon>Pentapetalae</taxon>
        <taxon>asterids</taxon>
        <taxon>Ericales</taxon>
        <taxon>Ericaceae</taxon>
        <taxon>Ericoideae</taxon>
        <taxon>Rhodoreae</taxon>
        <taxon>Rhododendron</taxon>
    </lineage>
</organism>
<keyword evidence="4" id="KW-0472">Membrane</keyword>
<keyword evidence="4" id="KW-1133">Transmembrane helix</keyword>
<dbReference type="InterPro" id="IPR057268">
    <property type="entry name" value="Ribosomal_L18"/>
</dbReference>
<keyword evidence="3" id="KW-0687">Ribonucleoprotein</keyword>
<dbReference type="Gene3D" id="3.30.420.100">
    <property type="match status" value="1"/>
</dbReference>
<dbReference type="GO" id="GO:0003735">
    <property type="term" value="F:structural constituent of ribosome"/>
    <property type="evidence" value="ECO:0007669"/>
    <property type="project" value="InterPro"/>
</dbReference>
<comment type="caution">
    <text evidence="5">The sequence shown here is derived from an EMBL/GenBank/DDBJ whole genome shotgun (WGS) entry which is preliminary data.</text>
</comment>
<name>A0AAV6HXR5_9ERIC</name>
<feature type="transmembrane region" description="Helical" evidence="4">
    <location>
        <begin position="21"/>
        <end position="45"/>
    </location>
</feature>
<dbReference type="CDD" id="cd00432">
    <property type="entry name" value="Ribosomal_L18_L5e"/>
    <property type="match status" value="1"/>
</dbReference>
<evidence type="ECO:0000256" key="1">
    <source>
        <dbReference type="ARBA" id="ARBA00007116"/>
    </source>
</evidence>
<dbReference type="AlphaFoldDB" id="A0AAV6HXR5"/>
<dbReference type="PANTHER" id="PTHR12899">
    <property type="entry name" value="39S RIBOSOMAL PROTEIN L18, MITOCHONDRIAL"/>
    <property type="match status" value="1"/>
</dbReference>
<dbReference type="Pfam" id="PF00861">
    <property type="entry name" value="Ribosomal_L18p"/>
    <property type="match status" value="1"/>
</dbReference>
<dbReference type="GO" id="GO:0008097">
    <property type="term" value="F:5S rRNA binding"/>
    <property type="evidence" value="ECO:0007669"/>
    <property type="project" value="TreeGrafter"/>
</dbReference>
<gene>
    <name evidence="5" type="ORF">RHGRI_033689</name>
</gene>